<accession>A0A6G7ZNZ6</accession>
<dbReference type="AlphaFoldDB" id="A0A6G7ZNZ6"/>
<keyword evidence="1" id="KW-0472">Membrane</keyword>
<evidence type="ECO:0000313" key="3">
    <source>
        <dbReference type="Proteomes" id="UP000502502"/>
    </source>
</evidence>
<reference evidence="2 3" key="1">
    <citation type="submission" date="2020-03" db="EMBL/GenBank/DDBJ databases">
        <title>Sphingomonas sp. nov., isolated from fish.</title>
        <authorList>
            <person name="Hyun D.-W."/>
            <person name="Bae J.-W."/>
        </authorList>
    </citation>
    <scope>NUCLEOTIDE SEQUENCE [LARGE SCALE GENOMIC DNA]</scope>
    <source>
        <strain evidence="2 3">HDW15C</strain>
    </source>
</reference>
<dbReference type="RefSeq" id="WP_166094612.1">
    <property type="nucleotide sequence ID" value="NZ_CP049871.1"/>
</dbReference>
<dbReference type="KEGG" id="ssin:G7078_07525"/>
<sequence>MADILFLMAVVLFAVLFAAAASVALIRYKPTWSKKRVIRSAALVLPVLILALCCASFLRISLMSAEQCGVDACGMGILAGLVLTTLAVVLVVPGLIGARLAYRRFGSDDDPW</sequence>
<organism evidence="2 3">
    <name type="scientific">Sphingomonas sinipercae</name>
    <dbReference type="NCBI Taxonomy" id="2714944"/>
    <lineage>
        <taxon>Bacteria</taxon>
        <taxon>Pseudomonadati</taxon>
        <taxon>Pseudomonadota</taxon>
        <taxon>Alphaproteobacteria</taxon>
        <taxon>Sphingomonadales</taxon>
        <taxon>Sphingomonadaceae</taxon>
        <taxon>Sphingomonas</taxon>
    </lineage>
</organism>
<gene>
    <name evidence="2" type="ORF">G7078_07525</name>
</gene>
<keyword evidence="1" id="KW-0812">Transmembrane</keyword>
<keyword evidence="3" id="KW-1185">Reference proteome</keyword>
<evidence type="ECO:0000256" key="1">
    <source>
        <dbReference type="SAM" id="Phobius"/>
    </source>
</evidence>
<feature type="transmembrane region" description="Helical" evidence="1">
    <location>
        <begin position="74"/>
        <end position="96"/>
    </location>
</feature>
<feature type="transmembrane region" description="Helical" evidence="1">
    <location>
        <begin position="6"/>
        <end position="28"/>
    </location>
</feature>
<name>A0A6G7ZNZ6_9SPHN</name>
<dbReference type="Proteomes" id="UP000502502">
    <property type="component" value="Chromosome"/>
</dbReference>
<feature type="transmembrane region" description="Helical" evidence="1">
    <location>
        <begin position="40"/>
        <end position="62"/>
    </location>
</feature>
<proteinExistence type="predicted"/>
<protein>
    <submittedName>
        <fullName evidence="2">Uncharacterized protein</fullName>
    </submittedName>
</protein>
<evidence type="ECO:0000313" key="2">
    <source>
        <dbReference type="EMBL" id="QIL02648.1"/>
    </source>
</evidence>
<dbReference type="EMBL" id="CP049871">
    <property type="protein sequence ID" value="QIL02648.1"/>
    <property type="molecule type" value="Genomic_DNA"/>
</dbReference>
<keyword evidence="1" id="KW-1133">Transmembrane helix</keyword>